<keyword evidence="1" id="KW-0732">Signal</keyword>
<gene>
    <name evidence="2" type="ORF">PLANPX_2408</name>
</gene>
<evidence type="ECO:0000256" key="1">
    <source>
        <dbReference type="SAM" id="SignalP"/>
    </source>
</evidence>
<accession>A0A5K7XEN8</accession>
<proteinExistence type="predicted"/>
<dbReference type="AlphaFoldDB" id="A0A5K7XEN8"/>
<feature type="signal peptide" evidence="1">
    <location>
        <begin position="1"/>
        <end position="37"/>
    </location>
</feature>
<dbReference type="KEGG" id="lpav:PLANPX_2408"/>
<evidence type="ECO:0000313" key="2">
    <source>
        <dbReference type="EMBL" id="BBO32796.1"/>
    </source>
</evidence>
<evidence type="ECO:0008006" key="4">
    <source>
        <dbReference type="Google" id="ProtNLM"/>
    </source>
</evidence>
<evidence type="ECO:0000313" key="3">
    <source>
        <dbReference type="Proteomes" id="UP000326837"/>
    </source>
</evidence>
<keyword evidence="3" id="KW-1185">Reference proteome</keyword>
<dbReference type="EMBL" id="AP021861">
    <property type="protein sequence ID" value="BBO32796.1"/>
    <property type="molecule type" value="Genomic_DNA"/>
</dbReference>
<dbReference type="Proteomes" id="UP000326837">
    <property type="component" value="Chromosome"/>
</dbReference>
<dbReference type="RefSeq" id="WP_152098700.1">
    <property type="nucleotide sequence ID" value="NZ_AP021861.1"/>
</dbReference>
<feature type="chain" id="PRO_5024984552" description="Neutral/alkaline non-lysosomal ceramidase N-terminal domain-containing protein" evidence="1">
    <location>
        <begin position="38"/>
        <end position="484"/>
    </location>
</feature>
<reference evidence="3" key="1">
    <citation type="submission" date="2019-10" db="EMBL/GenBank/DDBJ databases">
        <title>Lacipirellula parvula gen. nov., sp. nov., representing a lineage of planctomycetes widespread in freshwater anoxic habitats, and description of the family Lacipirellulaceae.</title>
        <authorList>
            <person name="Dedysh S.N."/>
            <person name="Kulichevskaya I.S."/>
            <person name="Beletsky A.V."/>
            <person name="Rakitin A.L."/>
            <person name="Mardanov A.V."/>
            <person name="Ivanova A.A."/>
            <person name="Saltykova V.X."/>
            <person name="Rijpstra W.I.C."/>
            <person name="Sinninghe Damste J.S."/>
            <person name="Ravin N.V."/>
        </authorList>
    </citation>
    <scope>NUCLEOTIDE SEQUENCE [LARGE SCALE GENOMIC DNA]</scope>
    <source>
        <strain evidence="3">PX69</strain>
    </source>
</reference>
<sequence length="484" mass="52200">MFRLATIVGSDNKMMRQMTKLLTFCLALCLSMALASAEGLRVGRAAVDITPPVGTPMLTPQRPPFEVKLAGQALDPLQVKAIVLEQGGVKAALVACDLTSLPLRLSQEARKLIGETTGVDPGAVIISSTHTHTAPQIRLKYLGKADDEAKRKAAEYVAALPAKIAESVKAAEADLQEATAYAGYGVEDSVSFNRRYYLRDGTVAANPFKGEDHRLGEVLRPAGPTDPSVGLVAFKNREGKPLAVMVNFSIHLDTLGIDQPSADMAAAVSRMLQAVHGEQMLVFWGSGASGNVNHYDLSDPQRFRREKGVHETTRIGTIIAAAALRAYPKLEPLRDAPLRVSHETVLCDYHPEKTAALRARMKNSTRYFDGEVDVVPDGDRLAFEADVEVIALGNELAWVGLPGEMFVELGLNLKNASPFRYTMIHSLANGAIGYVPILKSYPEGSREVLATRCAPGTGERLIESATKQLAQLKGVVLPQTVQTP</sequence>
<protein>
    <recommendedName>
        <fullName evidence="4">Neutral/alkaline non-lysosomal ceramidase N-terminal domain-containing protein</fullName>
    </recommendedName>
</protein>
<organism evidence="2 3">
    <name type="scientific">Lacipirellula parvula</name>
    <dbReference type="NCBI Taxonomy" id="2650471"/>
    <lineage>
        <taxon>Bacteria</taxon>
        <taxon>Pseudomonadati</taxon>
        <taxon>Planctomycetota</taxon>
        <taxon>Planctomycetia</taxon>
        <taxon>Pirellulales</taxon>
        <taxon>Lacipirellulaceae</taxon>
        <taxon>Lacipirellula</taxon>
    </lineage>
</organism>
<name>A0A5K7XEN8_9BACT</name>